<dbReference type="RefSeq" id="WP_078334671.1">
    <property type="nucleotide sequence ID" value="NZ_MAFQ01000007.1"/>
</dbReference>
<dbReference type="InterPro" id="IPR006042">
    <property type="entry name" value="Xan_ur_permease"/>
</dbReference>
<evidence type="ECO:0000313" key="11">
    <source>
        <dbReference type="EMBL" id="TDH25751.1"/>
    </source>
</evidence>
<feature type="transmembrane region" description="Helical" evidence="9">
    <location>
        <begin position="366"/>
        <end position="387"/>
    </location>
</feature>
<keyword evidence="8 9" id="KW-0472">Membrane</keyword>
<feature type="transmembrane region" description="Helical" evidence="9">
    <location>
        <begin position="341"/>
        <end position="360"/>
    </location>
</feature>
<evidence type="ECO:0000256" key="6">
    <source>
        <dbReference type="ARBA" id="ARBA00022692"/>
    </source>
</evidence>
<dbReference type="Proteomes" id="UP000295627">
    <property type="component" value="Unassembled WGS sequence"/>
</dbReference>
<feature type="transmembrane region" description="Helical" evidence="9">
    <location>
        <begin position="399"/>
        <end position="416"/>
    </location>
</feature>
<feature type="transmembrane region" description="Helical" evidence="9">
    <location>
        <begin position="65"/>
        <end position="83"/>
    </location>
</feature>
<evidence type="ECO:0000256" key="3">
    <source>
        <dbReference type="ARBA" id="ARBA00022448"/>
    </source>
</evidence>
<dbReference type="InterPro" id="IPR006043">
    <property type="entry name" value="NCS2"/>
</dbReference>
<feature type="transmembrane region" description="Helical" evidence="9">
    <location>
        <begin position="218"/>
        <end position="235"/>
    </location>
</feature>
<dbReference type="InterPro" id="IPR036778">
    <property type="entry name" value="OHCU_decarboxylase_sf"/>
</dbReference>
<feature type="domain" description="Oxo-4-hydroxy-4-carboxy-5-ureidoimidazoline decarboxylase" evidence="10">
    <location>
        <begin position="492"/>
        <end position="642"/>
    </location>
</feature>
<dbReference type="AlphaFoldDB" id="A0A4R5PGL3"/>
<keyword evidence="6 9" id="KW-0812">Transmembrane</keyword>
<evidence type="ECO:0000256" key="8">
    <source>
        <dbReference type="ARBA" id="ARBA00023136"/>
    </source>
</evidence>
<keyword evidence="4" id="KW-1003">Cell membrane</keyword>
<evidence type="ECO:0000256" key="1">
    <source>
        <dbReference type="ARBA" id="ARBA00004651"/>
    </source>
</evidence>
<dbReference type="GO" id="GO:0006144">
    <property type="term" value="P:purine nucleobase metabolic process"/>
    <property type="evidence" value="ECO:0007669"/>
    <property type="project" value="UniProtKB-KW"/>
</dbReference>
<sequence>MRVRRVRAAAPRQGGSVTRKVHPVDEVPSAGKLVTLGIQHVIAFYAGAVLVPLLIARAIGLDAEALTMLITADLFTCGIASILQAVGFWKIGVRLPLLQGVTFATLAPVIKIANDHGGGRVGLLTVYGAVIAAGAFTFLIAPFFARLIRFFPPIVTGSVITIIGVSLLPVGIGDAVRNPHSPVAAHDPGNGRWLLYAVGTIAAIVLMQRFFRGFWSTIAVLLGLVAGTATAWLAGDTDFTRVGEAAWIGFTSPFAFGAPRFDVIAVVSLIVVLMVTAVESTGAVFATAEIVGRRVRGADIAATVRADGIATMIGGTFNSFPYTAFSENVGLVRLTGVKSRWVVAAAGVIMMVLGVLPKTAKIVESIPAPVLGGAAMTLFATVAVVGIQTLGKVDFNDHRNLIIASTSLAMGMYVQFSQSSGPSTVLEKGRSIAVPALPGIDQAVPGLLQIPFSTGITMGAITAIVLNLLFFHTGSRGVAVAGGGTIRLAQVNEMTLEQFRHTFGGLVQNVNWVVDRAYRQRPFADAHDLRSAFQEAMLTGSDEEQLELIRSFPDLGAEDEAGEMAAVDHTILQTLDESELNNVVSLANAYREHFGFPLVICARETERYERLLRNGWSRMENSTTSERSFALIEIAKIANYRFDDLVADANPITAARFGRYEDFHAAR</sequence>
<feature type="transmembrane region" description="Helical" evidence="9">
    <location>
        <begin position="125"/>
        <end position="144"/>
    </location>
</feature>
<keyword evidence="3" id="KW-0813">Transport</keyword>
<feature type="transmembrane region" description="Helical" evidence="9">
    <location>
        <begin position="41"/>
        <end position="59"/>
    </location>
</feature>
<feature type="transmembrane region" description="Helical" evidence="9">
    <location>
        <begin position="263"/>
        <end position="286"/>
    </location>
</feature>
<dbReference type="SUPFAM" id="SSF158694">
    <property type="entry name" value="UraD-Like"/>
    <property type="match status" value="1"/>
</dbReference>
<proteinExistence type="inferred from homology"/>
<comment type="caution">
    <text evidence="11">The sequence shown here is derived from an EMBL/GenBank/DDBJ whole genome shotgun (WGS) entry which is preliminary data.</text>
</comment>
<dbReference type="NCBIfam" id="TIGR00801">
    <property type="entry name" value="ncs2"/>
    <property type="match status" value="1"/>
</dbReference>
<dbReference type="Gene3D" id="1.10.3330.10">
    <property type="entry name" value="Oxo-4-hydroxy-4-carboxy-5-ureidoimidazoline decarboxylase"/>
    <property type="match status" value="1"/>
</dbReference>
<accession>A0A4R5PGL3</accession>
<dbReference type="Pfam" id="PF09349">
    <property type="entry name" value="OHCU_decarbox"/>
    <property type="match status" value="1"/>
</dbReference>
<organism evidence="11 12">
    <name type="scientific">Mycobacteroides franklinii</name>
    <dbReference type="NCBI Taxonomy" id="948102"/>
    <lineage>
        <taxon>Bacteria</taxon>
        <taxon>Bacillati</taxon>
        <taxon>Actinomycetota</taxon>
        <taxon>Actinomycetes</taxon>
        <taxon>Mycobacteriales</taxon>
        <taxon>Mycobacteriaceae</taxon>
        <taxon>Mycobacteroides</taxon>
    </lineage>
</organism>
<comment type="similarity">
    <text evidence="2">Belongs to the nucleobase:cation symporter-2 (NCS2) (TC 2.A.40) family.</text>
</comment>
<dbReference type="PANTHER" id="PTHR42810:SF4">
    <property type="entry name" value="URIC ACID TRANSPORTER UACT"/>
    <property type="match status" value="1"/>
</dbReference>
<dbReference type="NCBIfam" id="TIGR03173">
    <property type="entry name" value="pbuX"/>
    <property type="match status" value="1"/>
</dbReference>
<evidence type="ECO:0000256" key="4">
    <source>
        <dbReference type="ARBA" id="ARBA00022475"/>
    </source>
</evidence>
<evidence type="ECO:0000256" key="5">
    <source>
        <dbReference type="ARBA" id="ARBA00022631"/>
    </source>
</evidence>
<feature type="transmembrane region" description="Helical" evidence="9">
    <location>
        <begin position="193"/>
        <end position="211"/>
    </location>
</feature>
<evidence type="ECO:0000256" key="9">
    <source>
        <dbReference type="SAM" id="Phobius"/>
    </source>
</evidence>
<feature type="transmembrane region" description="Helical" evidence="9">
    <location>
        <begin position="95"/>
        <end position="113"/>
    </location>
</feature>
<dbReference type="GO" id="GO:0005886">
    <property type="term" value="C:plasma membrane"/>
    <property type="evidence" value="ECO:0007669"/>
    <property type="project" value="UniProtKB-SubCell"/>
</dbReference>
<evidence type="ECO:0000256" key="7">
    <source>
        <dbReference type="ARBA" id="ARBA00022989"/>
    </source>
</evidence>
<gene>
    <name evidence="11" type="ORF">EJ571_00085</name>
</gene>
<keyword evidence="5" id="KW-0659">Purine metabolism</keyword>
<dbReference type="EMBL" id="RXLR01000005">
    <property type="protein sequence ID" value="TDH25751.1"/>
    <property type="molecule type" value="Genomic_DNA"/>
</dbReference>
<dbReference type="Pfam" id="PF00860">
    <property type="entry name" value="Xan_ur_permease"/>
    <property type="match status" value="1"/>
</dbReference>
<evidence type="ECO:0000313" key="12">
    <source>
        <dbReference type="Proteomes" id="UP000295627"/>
    </source>
</evidence>
<name>A0A4R5PGL3_9MYCO</name>
<dbReference type="InterPro" id="IPR018020">
    <property type="entry name" value="OHCU_decarboxylase"/>
</dbReference>
<keyword evidence="7 9" id="KW-1133">Transmembrane helix</keyword>
<reference evidence="11 12" key="1">
    <citation type="journal article" date="2019" name="Sci. Rep.">
        <title>Extended insight into the Mycobacterium chelonae-abscessus complex through whole genome sequencing of Mycobacterium salmoniphilum outbreak and Mycobacterium salmoniphilum-like strains.</title>
        <authorList>
            <person name="Behra P.R.K."/>
            <person name="Das S."/>
            <person name="Pettersson B.M.F."/>
            <person name="Shirreff L."/>
            <person name="DuCote T."/>
            <person name="Jacobsson K.G."/>
            <person name="Ennis D.G."/>
            <person name="Kirsebom L.A."/>
        </authorList>
    </citation>
    <scope>NUCLEOTIDE SEQUENCE [LARGE SCALE GENOMIC DNA]</scope>
    <source>
        <strain evidence="11 12">DSM 45524</strain>
    </source>
</reference>
<dbReference type="NCBIfam" id="NF037981">
    <property type="entry name" value="NCS2_1"/>
    <property type="match status" value="1"/>
</dbReference>
<protein>
    <submittedName>
        <fullName evidence="11">Xanthine permease</fullName>
    </submittedName>
</protein>
<feature type="transmembrane region" description="Helical" evidence="9">
    <location>
        <begin position="450"/>
        <end position="471"/>
    </location>
</feature>
<dbReference type="PROSITE" id="PS01116">
    <property type="entry name" value="XANTH_URACIL_PERMASE"/>
    <property type="match status" value="1"/>
</dbReference>
<feature type="transmembrane region" description="Helical" evidence="9">
    <location>
        <begin position="151"/>
        <end position="173"/>
    </location>
</feature>
<evidence type="ECO:0000256" key="2">
    <source>
        <dbReference type="ARBA" id="ARBA00008821"/>
    </source>
</evidence>
<dbReference type="InterPro" id="IPR017588">
    <property type="entry name" value="UacT-like"/>
</dbReference>
<dbReference type="PANTHER" id="PTHR42810">
    <property type="entry name" value="PURINE PERMEASE C1399.01C-RELATED"/>
    <property type="match status" value="1"/>
</dbReference>
<evidence type="ECO:0000259" key="10">
    <source>
        <dbReference type="Pfam" id="PF09349"/>
    </source>
</evidence>
<comment type="subcellular location">
    <subcellularLocation>
        <location evidence="1">Cell membrane</location>
        <topology evidence="1">Multi-pass membrane protein</topology>
    </subcellularLocation>
</comment>
<dbReference type="GO" id="GO:0042907">
    <property type="term" value="F:xanthine transmembrane transporter activity"/>
    <property type="evidence" value="ECO:0007669"/>
    <property type="project" value="TreeGrafter"/>
</dbReference>